<dbReference type="RefSeq" id="XP_030745811.1">
    <property type="nucleotide sequence ID" value="XM_030889951.1"/>
</dbReference>
<proteinExistence type="inferred from homology"/>
<dbReference type="SUPFAM" id="SSF64268">
    <property type="entry name" value="PX domain"/>
    <property type="match status" value="1"/>
</dbReference>
<dbReference type="InterPro" id="IPR027267">
    <property type="entry name" value="AH/BAR_dom_sf"/>
</dbReference>
<dbReference type="PANTHER" id="PTHR46596">
    <property type="entry name" value="SORTING NEXIN-4"/>
    <property type="match status" value="1"/>
</dbReference>
<sequence>MENQEQRVSRNNGNIIKKSDTLLSHIEITVSESEKRNNGALNLRDYYTVYLIETKLIDLNYQHKIAKLATVWRRYTEFEQLRDYLELTYPYIVLPPLPEKRVMFGWQKISNDTFDPNFIDRRRAGLENFLLRIASHPVVNWDRHFIEFLQEEDGWKESLKSNGYLQLMENKLKNLSVAIRLKHPDPQFESYKDYSYKLHTNLNNLLKARCKVAERQYAVHKLHANYGRVFSEWSASEKEMGDNLQKIGHYLDSLASCIDAALEDEELLADQLKEYLFFSNSLQSVCKSREILQLELEDAEENIANKNIERTKVQQGKSGLMSRLFGAVDTDEVRELKMNMLEQQIQEGAVAVNNNKECLSQIFLYC</sequence>
<comment type="similarity">
    <text evidence="1">Belongs to the sorting nexin family.</text>
</comment>
<dbReference type="SMART" id="SM00312">
    <property type="entry name" value="PX"/>
    <property type="match status" value="1"/>
</dbReference>
<dbReference type="InterPro" id="IPR001683">
    <property type="entry name" value="PX_dom"/>
</dbReference>
<keyword evidence="2" id="KW-0175">Coiled coil</keyword>
<evidence type="ECO:0000259" key="3">
    <source>
        <dbReference type="PROSITE" id="PS50195"/>
    </source>
</evidence>
<dbReference type="PROSITE" id="PS50195">
    <property type="entry name" value="PX"/>
    <property type="match status" value="1"/>
</dbReference>
<dbReference type="Proteomes" id="UP000504635">
    <property type="component" value="Unplaced"/>
</dbReference>
<protein>
    <submittedName>
        <fullName evidence="5">Sorting nexin-4-like isoform X2</fullName>
    </submittedName>
</protein>
<dbReference type="Gene3D" id="1.20.1270.60">
    <property type="entry name" value="Arfaptin homology (AH) domain/BAR domain"/>
    <property type="match status" value="1"/>
</dbReference>
<dbReference type="GO" id="GO:0015031">
    <property type="term" value="P:protein transport"/>
    <property type="evidence" value="ECO:0007669"/>
    <property type="project" value="InterPro"/>
</dbReference>
<dbReference type="GO" id="GO:0005886">
    <property type="term" value="C:plasma membrane"/>
    <property type="evidence" value="ECO:0007669"/>
    <property type="project" value="TreeGrafter"/>
</dbReference>
<dbReference type="Gene3D" id="3.30.1520.10">
    <property type="entry name" value="Phox-like domain"/>
    <property type="match status" value="1"/>
</dbReference>
<dbReference type="GeneID" id="115874704"/>
<reference evidence="5" key="1">
    <citation type="submission" date="2025-08" db="UniProtKB">
        <authorList>
            <consortium name="RefSeq"/>
        </authorList>
    </citation>
    <scope>IDENTIFICATION</scope>
    <source>
        <tissue evidence="5">Gonads</tissue>
    </source>
</reference>
<dbReference type="OrthoDB" id="289314at2759"/>
<dbReference type="CDD" id="cd06864">
    <property type="entry name" value="PX_SNX4"/>
    <property type="match status" value="1"/>
</dbReference>
<organism evidence="4 5">
    <name type="scientific">Sitophilus oryzae</name>
    <name type="common">Rice weevil</name>
    <name type="synonym">Curculio oryzae</name>
    <dbReference type="NCBI Taxonomy" id="7048"/>
    <lineage>
        <taxon>Eukaryota</taxon>
        <taxon>Metazoa</taxon>
        <taxon>Ecdysozoa</taxon>
        <taxon>Arthropoda</taxon>
        <taxon>Hexapoda</taxon>
        <taxon>Insecta</taxon>
        <taxon>Pterygota</taxon>
        <taxon>Neoptera</taxon>
        <taxon>Endopterygota</taxon>
        <taxon>Coleoptera</taxon>
        <taxon>Polyphaga</taxon>
        <taxon>Cucujiformia</taxon>
        <taxon>Curculionidae</taxon>
        <taxon>Dryophthorinae</taxon>
        <taxon>Sitophilus</taxon>
    </lineage>
</organism>
<dbReference type="PANTHER" id="PTHR46596:SF1">
    <property type="entry name" value="SORTING NEXIN-4"/>
    <property type="match status" value="1"/>
</dbReference>
<keyword evidence="4" id="KW-1185">Reference proteome</keyword>
<dbReference type="InterPro" id="IPR034902">
    <property type="entry name" value="PX_SNX4"/>
</dbReference>
<dbReference type="GO" id="GO:0032266">
    <property type="term" value="F:phosphatidylinositol-3-phosphate binding"/>
    <property type="evidence" value="ECO:0007669"/>
    <property type="project" value="TreeGrafter"/>
</dbReference>
<dbReference type="GO" id="GO:2000786">
    <property type="term" value="P:positive regulation of autophagosome assembly"/>
    <property type="evidence" value="ECO:0007669"/>
    <property type="project" value="TreeGrafter"/>
</dbReference>
<dbReference type="GO" id="GO:0031901">
    <property type="term" value="C:early endosome membrane"/>
    <property type="evidence" value="ECO:0007669"/>
    <property type="project" value="TreeGrafter"/>
</dbReference>
<name>A0A6J2X3L7_SITOR</name>
<dbReference type="Pfam" id="PF00787">
    <property type="entry name" value="PX"/>
    <property type="match status" value="1"/>
</dbReference>
<dbReference type="GO" id="GO:0031201">
    <property type="term" value="C:SNARE complex"/>
    <property type="evidence" value="ECO:0007669"/>
    <property type="project" value="TreeGrafter"/>
</dbReference>
<evidence type="ECO:0000256" key="1">
    <source>
        <dbReference type="ARBA" id="ARBA00010883"/>
    </source>
</evidence>
<evidence type="ECO:0000313" key="4">
    <source>
        <dbReference type="Proteomes" id="UP000504635"/>
    </source>
</evidence>
<dbReference type="InterPro" id="IPR034783">
    <property type="entry name" value="SNX4"/>
</dbReference>
<gene>
    <name evidence="5" type="primary">LOC115874704</name>
</gene>
<evidence type="ECO:0000313" key="5">
    <source>
        <dbReference type="RefSeq" id="XP_030745811.1"/>
    </source>
</evidence>
<feature type="domain" description="PX" evidence="3">
    <location>
        <begin position="28"/>
        <end position="156"/>
    </location>
</feature>
<evidence type="ECO:0000256" key="2">
    <source>
        <dbReference type="SAM" id="Coils"/>
    </source>
</evidence>
<feature type="coiled-coil region" evidence="2">
    <location>
        <begin position="282"/>
        <end position="316"/>
    </location>
</feature>
<accession>A0A6J2X3L7</accession>
<dbReference type="InterPro" id="IPR036871">
    <property type="entry name" value="PX_dom_sf"/>
</dbReference>
<dbReference type="AlphaFoldDB" id="A0A6J2X3L7"/>